<dbReference type="SUPFAM" id="SSF55315">
    <property type="entry name" value="L30e-like"/>
    <property type="match status" value="1"/>
</dbReference>
<comment type="caution">
    <text evidence="2">The sequence shown here is derived from an EMBL/GenBank/DDBJ whole genome shotgun (WGS) entry which is preliminary data.</text>
</comment>
<dbReference type="InterPro" id="IPR029064">
    <property type="entry name" value="Ribosomal_eL30-like_sf"/>
</dbReference>
<sequence>MISADPVLLTLERGEEAAPGFRSGCAAARAAATAGEAVAGAAADGSGSAATRPGQTVAVGLRATARSVERGDARAVIVCTDGVPSAVVQHLPVLCTLRGVPIAMLASSPGSLADAVAPCARRRGRGPGSAVAVALLQGCSRFLRCIFGGPGLMMFQPTFA</sequence>
<accession>A0ABN9Y4F6</accession>
<evidence type="ECO:0000313" key="3">
    <source>
        <dbReference type="Proteomes" id="UP001189429"/>
    </source>
</evidence>
<dbReference type="Proteomes" id="UP001189429">
    <property type="component" value="Unassembled WGS sequence"/>
</dbReference>
<evidence type="ECO:0000259" key="1">
    <source>
        <dbReference type="Pfam" id="PF01248"/>
    </source>
</evidence>
<name>A0ABN9Y4F6_9DINO</name>
<feature type="domain" description="Ribosomal protein eL8/eL30/eS12/Gadd45" evidence="1">
    <location>
        <begin position="50"/>
        <end position="116"/>
    </location>
</feature>
<protein>
    <recommendedName>
        <fullName evidence="1">Ribosomal protein eL8/eL30/eS12/Gadd45 domain-containing protein</fullName>
    </recommendedName>
</protein>
<keyword evidence="3" id="KW-1185">Reference proteome</keyword>
<dbReference type="InterPro" id="IPR004038">
    <property type="entry name" value="Ribosomal_eL8/eL30/eS12/Gad45"/>
</dbReference>
<reference evidence="2" key="1">
    <citation type="submission" date="2023-10" db="EMBL/GenBank/DDBJ databases">
        <authorList>
            <person name="Chen Y."/>
            <person name="Shah S."/>
            <person name="Dougan E. K."/>
            <person name="Thang M."/>
            <person name="Chan C."/>
        </authorList>
    </citation>
    <scope>NUCLEOTIDE SEQUENCE [LARGE SCALE GENOMIC DNA]</scope>
</reference>
<dbReference type="Pfam" id="PF01248">
    <property type="entry name" value="Ribosomal_L7Ae"/>
    <property type="match status" value="1"/>
</dbReference>
<proteinExistence type="predicted"/>
<organism evidence="2 3">
    <name type="scientific">Prorocentrum cordatum</name>
    <dbReference type="NCBI Taxonomy" id="2364126"/>
    <lineage>
        <taxon>Eukaryota</taxon>
        <taxon>Sar</taxon>
        <taxon>Alveolata</taxon>
        <taxon>Dinophyceae</taxon>
        <taxon>Prorocentrales</taxon>
        <taxon>Prorocentraceae</taxon>
        <taxon>Prorocentrum</taxon>
    </lineage>
</organism>
<dbReference type="Gene3D" id="3.30.1330.30">
    <property type="match status" value="1"/>
</dbReference>
<gene>
    <name evidence="2" type="ORF">PCOR1329_LOCUS82429</name>
</gene>
<dbReference type="EMBL" id="CAUYUJ010021849">
    <property type="protein sequence ID" value="CAK0907414.1"/>
    <property type="molecule type" value="Genomic_DNA"/>
</dbReference>
<evidence type="ECO:0000313" key="2">
    <source>
        <dbReference type="EMBL" id="CAK0907414.1"/>
    </source>
</evidence>